<dbReference type="EMBL" id="MU118256">
    <property type="protein sequence ID" value="KAF9643250.1"/>
    <property type="molecule type" value="Genomic_DNA"/>
</dbReference>
<organism evidence="1 2">
    <name type="scientific">Thelephora ganbajun</name>
    <name type="common">Ganba fungus</name>
    <dbReference type="NCBI Taxonomy" id="370292"/>
    <lineage>
        <taxon>Eukaryota</taxon>
        <taxon>Fungi</taxon>
        <taxon>Dikarya</taxon>
        <taxon>Basidiomycota</taxon>
        <taxon>Agaricomycotina</taxon>
        <taxon>Agaricomycetes</taxon>
        <taxon>Thelephorales</taxon>
        <taxon>Thelephoraceae</taxon>
        <taxon>Thelephora</taxon>
    </lineage>
</organism>
<comment type="caution">
    <text evidence="1">The sequence shown here is derived from an EMBL/GenBank/DDBJ whole genome shotgun (WGS) entry which is preliminary data.</text>
</comment>
<evidence type="ECO:0000313" key="2">
    <source>
        <dbReference type="Proteomes" id="UP000886501"/>
    </source>
</evidence>
<proteinExistence type="predicted"/>
<gene>
    <name evidence="1" type="ORF">BDM02DRAFT_3123697</name>
</gene>
<dbReference type="Proteomes" id="UP000886501">
    <property type="component" value="Unassembled WGS sequence"/>
</dbReference>
<keyword evidence="2" id="KW-1185">Reference proteome</keyword>
<reference evidence="1" key="2">
    <citation type="journal article" date="2020" name="Nat. Commun.">
        <title>Large-scale genome sequencing of mycorrhizal fungi provides insights into the early evolution of symbiotic traits.</title>
        <authorList>
            <person name="Miyauchi S."/>
            <person name="Kiss E."/>
            <person name="Kuo A."/>
            <person name="Drula E."/>
            <person name="Kohler A."/>
            <person name="Sanchez-Garcia M."/>
            <person name="Morin E."/>
            <person name="Andreopoulos B."/>
            <person name="Barry K.W."/>
            <person name="Bonito G."/>
            <person name="Buee M."/>
            <person name="Carver A."/>
            <person name="Chen C."/>
            <person name="Cichocki N."/>
            <person name="Clum A."/>
            <person name="Culley D."/>
            <person name="Crous P.W."/>
            <person name="Fauchery L."/>
            <person name="Girlanda M."/>
            <person name="Hayes R.D."/>
            <person name="Keri Z."/>
            <person name="LaButti K."/>
            <person name="Lipzen A."/>
            <person name="Lombard V."/>
            <person name="Magnuson J."/>
            <person name="Maillard F."/>
            <person name="Murat C."/>
            <person name="Nolan M."/>
            <person name="Ohm R.A."/>
            <person name="Pangilinan J."/>
            <person name="Pereira M.F."/>
            <person name="Perotto S."/>
            <person name="Peter M."/>
            <person name="Pfister S."/>
            <person name="Riley R."/>
            <person name="Sitrit Y."/>
            <person name="Stielow J.B."/>
            <person name="Szollosi G."/>
            <person name="Zifcakova L."/>
            <person name="Stursova M."/>
            <person name="Spatafora J.W."/>
            <person name="Tedersoo L."/>
            <person name="Vaario L.M."/>
            <person name="Yamada A."/>
            <person name="Yan M."/>
            <person name="Wang P."/>
            <person name="Xu J."/>
            <person name="Bruns T."/>
            <person name="Baldrian P."/>
            <person name="Vilgalys R."/>
            <person name="Dunand C."/>
            <person name="Henrissat B."/>
            <person name="Grigoriev I.V."/>
            <person name="Hibbett D."/>
            <person name="Nagy L.G."/>
            <person name="Martin F.M."/>
        </authorList>
    </citation>
    <scope>NUCLEOTIDE SEQUENCE</scope>
    <source>
        <strain evidence="1">P2</strain>
    </source>
</reference>
<protein>
    <submittedName>
        <fullName evidence="1">Uncharacterized protein</fullName>
    </submittedName>
</protein>
<evidence type="ECO:0000313" key="1">
    <source>
        <dbReference type="EMBL" id="KAF9643250.1"/>
    </source>
</evidence>
<sequence length="644" mass="72543">MAAKRACLTCRVRKVKCVPATPRCLRCTELKIDECLYVSVKKRGTGNTLRMGEACQRCRKRKRRCDAKHPCTPCIKLNEGSNCVYEQSRTVQRMREKLPAAAQPFLFSFKSEPSPCDSSSSWVTSEDSSLSASDIASPDTSSSAFSSTDPTSSRASPEGSCSPESGTLDESDPPTPQETSNSETQLVPFREESPEPHQPATIPAFSFLPSLRFPSIPRQLHMPLSLYDPERFQISDTTTSELDLSFRLAALRRLRQFGMSLTGLKQDAIMRGDTSNTIVHPFFIPATAGLGMHFCADVGHSPTMVRLHAEHGQQAFEQVAEINKGSDTNLKAQVFLYVTTSSLYGRWFKLSRQYLTKACIALNAANLRFIPVIGRPPALTEDICERFAILSQIIYFENYMFFAVDGVEPKMTMRIEKEFRDEVQQIYPRLFEICPLTMRTEGILLVKDVVFFIALCSTDGVEPGQRKQLCDELVTRLDEYSDTLLQNIQSFQNIGDNHGAEIIQGSCVSCLAHLAVLCDLVGRLEPNSKPQMDAICDSSLERLGDLTQGMNFDEFTYLDLLLRISWERSLVAFDSRIDYLSHEEGASLRRHREIVAKAWSDFKARLPEETPPTLTTLLVFTDGRERESRYPNFMLASERWYYGL</sequence>
<reference evidence="1" key="1">
    <citation type="submission" date="2019-10" db="EMBL/GenBank/DDBJ databases">
        <authorList>
            <consortium name="DOE Joint Genome Institute"/>
            <person name="Kuo A."/>
            <person name="Miyauchi S."/>
            <person name="Kiss E."/>
            <person name="Drula E."/>
            <person name="Kohler A."/>
            <person name="Sanchez-Garcia M."/>
            <person name="Andreopoulos B."/>
            <person name="Barry K.W."/>
            <person name="Bonito G."/>
            <person name="Buee M."/>
            <person name="Carver A."/>
            <person name="Chen C."/>
            <person name="Cichocki N."/>
            <person name="Clum A."/>
            <person name="Culley D."/>
            <person name="Crous P.W."/>
            <person name="Fauchery L."/>
            <person name="Girlanda M."/>
            <person name="Hayes R."/>
            <person name="Keri Z."/>
            <person name="Labutti K."/>
            <person name="Lipzen A."/>
            <person name="Lombard V."/>
            <person name="Magnuson J."/>
            <person name="Maillard F."/>
            <person name="Morin E."/>
            <person name="Murat C."/>
            <person name="Nolan M."/>
            <person name="Ohm R."/>
            <person name="Pangilinan J."/>
            <person name="Pereira M."/>
            <person name="Perotto S."/>
            <person name="Peter M."/>
            <person name="Riley R."/>
            <person name="Sitrit Y."/>
            <person name="Stielow B."/>
            <person name="Szollosi G."/>
            <person name="Zifcakova L."/>
            <person name="Stursova M."/>
            <person name="Spatafora J.W."/>
            <person name="Tedersoo L."/>
            <person name="Vaario L.-M."/>
            <person name="Yamada A."/>
            <person name="Yan M."/>
            <person name="Wang P."/>
            <person name="Xu J."/>
            <person name="Bruns T."/>
            <person name="Baldrian P."/>
            <person name="Vilgalys R."/>
            <person name="Henrissat B."/>
            <person name="Grigoriev I.V."/>
            <person name="Hibbett D."/>
            <person name="Nagy L.G."/>
            <person name="Martin F.M."/>
        </authorList>
    </citation>
    <scope>NUCLEOTIDE SEQUENCE</scope>
    <source>
        <strain evidence="1">P2</strain>
    </source>
</reference>
<accession>A0ACB6Z0I9</accession>
<name>A0ACB6Z0I9_THEGA</name>